<accession>A0ABR9QR41</accession>
<dbReference type="EMBL" id="JADCJZ010000001">
    <property type="protein sequence ID" value="MBE5023542.1"/>
    <property type="molecule type" value="Genomic_DNA"/>
</dbReference>
<feature type="region of interest" description="Disordered" evidence="1">
    <location>
        <begin position="36"/>
        <end position="78"/>
    </location>
</feature>
<feature type="domain" description="Beta-lactamase class A catalytic" evidence="2">
    <location>
        <begin position="159"/>
        <end position="291"/>
    </location>
</feature>
<dbReference type="Pfam" id="PF13354">
    <property type="entry name" value="Beta-lactamase2"/>
    <property type="match status" value="1"/>
</dbReference>
<keyword evidence="3" id="KW-0378">Hydrolase</keyword>
<dbReference type="Proteomes" id="UP001194273">
    <property type="component" value="Unassembled WGS sequence"/>
</dbReference>
<evidence type="ECO:0000313" key="3">
    <source>
        <dbReference type="EMBL" id="MBE5023542.1"/>
    </source>
</evidence>
<dbReference type="Gene3D" id="3.40.710.10">
    <property type="entry name" value="DD-peptidase/beta-lactamase superfamily"/>
    <property type="match status" value="1"/>
</dbReference>
<sequence length="323" mass="34601">MRKRIAIALLVVALVAVGVVAGVTLLPRLTADLEPAEVEEPADLPEEESEEQEALSDKPAQPVTMAEAPTRTSTTDAGLTVTAPEAFLGSAELAAVEDEVAALEEDGFTVSVVLLDLETRRGVTYNADAAMYPASSIKAAFCTWLYEAKGGAGKLSSEVADAIINSDNEAYDKLTDTYGYEAFESWYKDVSGFAFERPRVHYIYPHVTAGSLASVWEEIYDFGTSDEKGADELAGYLAQTTVSPIAEVLRGDVEVWSKAGWYPTDKWDIPASNDAGVVFSDTGAYVMVVMTDMSSNLGALEPLVSALDAAHTLMCGDTVAYYE</sequence>
<dbReference type="GO" id="GO:0016787">
    <property type="term" value="F:hydrolase activity"/>
    <property type="evidence" value="ECO:0007669"/>
    <property type="project" value="UniProtKB-KW"/>
</dbReference>
<dbReference type="PANTHER" id="PTHR35333">
    <property type="entry name" value="BETA-LACTAMASE"/>
    <property type="match status" value="1"/>
</dbReference>
<dbReference type="RefSeq" id="WP_193528978.1">
    <property type="nucleotide sequence ID" value="NZ_JADCJZ010000001.1"/>
</dbReference>
<keyword evidence="4" id="KW-1185">Reference proteome</keyword>
<name>A0ABR9QR41_9ACTN</name>
<evidence type="ECO:0000259" key="2">
    <source>
        <dbReference type="Pfam" id="PF13354"/>
    </source>
</evidence>
<proteinExistence type="predicted"/>
<reference evidence="3 4" key="1">
    <citation type="submission" date="2020-10" db="EMBL/GenBank/DDBJ databases">
        <title>ChiBAC.</title>
        <authorList>
            <person name="Zenner C."/>
            <person name="Hitch T.C.A."/>
            <person name="Clavel T."/>
        </authorList>
    </citation>
    <scope>NUCLEOTIDE SEQUENCE [LARGE SCALE GENOMIC DNA]</scope>
    <source>
        <strain evidence="3 4">DSM 107455</strain>
    </source>
</reference>
<dbReference type="InterPro" id="IPR045155">
    <property type="entry name" value="Beta-lactam_cat"/>
</dbReference>
<evidence type="ECO:0000313" key="4">
    <source>
        <dbReference type="Proteomes" id="UP001194273"/>
    </source>
</evidence>
<protein>
    <submittedName>
        <fullName evidence="3">Serine hydrolase</fullName>
    </submittedName>
</protein>
<dbReference type="InterPro" id="IPR012338">
    <property type="entry name" value="Beta-lactam/transpept-like"/>
</dbReference>
<dbReference type="SUPFAM" id="SSF56601">
    <property type="entry name" value="beta-lactamase/transpeptidase-like"/>
    <property type="match status" value="1"/>
</dbReference>
<dbReference type="PANTHER" id="PTHR35333:SF3">
    <property type="entry name" value="BETA-LACTAMASE-TYPE TRANSPEPTIDASE FOLD CONTAINING PROTEIN"/>
    <property type="match status" value="1"/>
</dbReference>
<dbReference type="InterPro" id="IPR000871">
    <property type="entry name" value="Beta-lactam_class-A"/>
</dbReference>
<evidence type="ECO:0000256" key="1">
    <source>
        <dbReference type="SAM" id="MobiDB-lite"/>
    </source>
</evidence>
<gene>
    <name evidence="3" type="ORF">INF26_01565</name>
</gene>
<comment type="caution">
    <text evidence="3">The sequence shown here is derived from an EMBL/GenBank/DDBJ whole genome shotgun (WGS) entry which is preliminary data.</text>
</comment>
<organism evidence="3 4">
    <name type="scientific">Thermophilibacter gallinarum</name>
    <dbReference type="NCBI Taxonomy" id="2779357"/>
    <lineage>
        <taxon>Bacteria</taxon>
        <taxon>Bacillati</taxon>
        <taxon>Actinomycetota</taxon>
        <taxon>Coriobacteriia</taxon>
        <taxon>Coriobacteriales</taxon>
        <taxon>Atopobiaceae</taxon>
        <taxon>Thermophilibacter</taxon>
    </lineage>
</organism>
<feature type="compositionally biased region" description="Acidic residues" evidence="1">
    <location>
        <begin position="36"/>
        <end position="54"/>
    </location>
</feature>